<proteinExistence type="predicted"/>
<evidence type="ECO:0000256" key="1">
    <source>
        <dbReference type="ARBA" id="ARBA00023015"/>
    </source>
</evidence>
<dbReference type="RefSeq" id="WP_008725125.1">
    <property type="nucleotide sequence ID" value="NZ_JBBMFM010000111.1"/>
</dbReference>
<feature type="domain" description="HTH gntR-type" evidence="4">
    <location>
        <begin position="5"/>
        <end position="73"/>
    </location>
</feature>
<evidence type="ECO:0000256" key="3">
    <source>
        <dbReference type="ARBA" id="ARBA00023163"/>
    </source>
</evidence>
<dbReference type="Proteomes" id="UP001454086">
    <property type="component" value="Unassembled WGS sequence"/>
</dbReference>
<dbReference type="EMBL" id="JBBMFM010000111">
    <property type="protein sequence ID" value="MEQ2427544.1"/>
    <property type="molecule type" value="Genomic_DNA"/>
</dbReference>
<comment type="caution">
    <text evidence="5">The sequence shown here is derived from an EMBL/GenBank/DDBJ whole genome shotgun (WGS) entry which is preliminary data.</text>
</comment>
<dbReference type="CDD" id="cd07377">
    <property type="entry name" value="WHTH_GntR"/>
    <property type="match status" value="1"/>
</dbReference>
<dbReference type="SMART" id="SM00345">
    <property type="entry name" value="HTH_GNTR"/>
    <property type="match status" value="2"/>
</dbReference>
<keyword evidence="1" id="KW-0805">Transcription regulation</keyword>
<evidence type="ECO:0000256" key="2">
    <source>
        <dbReference type="ARBA" id="ARBA00023125"/>
    </source>
</evidence>
<dbReference type="Pfam" id="PF00392">
    <property type="entry name" value="GntR"/>
    <property type="match status" value="2"/>
</dbReference>
<evidence type="ECO:0000313" key="5">
    <source>
        <dbReference type="EMBL" id="MEQ2427544.1"/>
    </source>
</evidence>
<dbReference type="InterPro" id="IPR036388">
    <property type="entry name" value="WH-like_DNA-bd_sf"/>
</dbReference>
<keyword evidence="6" id="KW-1185">Reference proteome</keyword>
<dbReference type="PROSITE" id="PS50949">
    <property type="entry name" value="HTH_GNTR"/>
    <property type="match status" value="2"/>
</dbReference>
<keyword evidence="3" id="KW-0804">Transcription</keyword>
<name>A0ABV1DEH7_9FIRM</name>
<evidence type="ECO:0000259" key="4">
    <source>
        <dbReference type="PROSITE" id="PS50949"/>
    </source>
</evidence>
<dbReference type="PANTHER" id="PTHR43537:SF5">
    <property type="entry name" value="UXU OPERON TRANSCRIPTIONAL REGULATOR"/>
    <property type="match status" value="1"/>
</dbReference>
<organism evidence="5 6">
    <name type="scientific">Enterocloster hominis</name>
    <name type="common">ex Hitch et al. 2024</name>
    <dbReference type="NCBI Taxonomy" id="1917870"/>
    <lineage>
        <taxon>Bacteria</taxon>
        <taxon>Bacillati</taxon>
        <taxon>Bacillota</taxon>
        <taxon>Clostridia</taxon>
        <taxon>Lachnospirales</taxon>
        <taxon>Lachnospiraceae</taxon>
        <taxon>Enterocloster</taxon>
    </lineage>
</organism>
<dbReference type="SUPFAM" id="SSF46785">
    <property type="entry name" value="Winged helix' DNA-binding domain"/>
    <property type="match status" value="2"/>
</dbReference>
<reference evidence="5 6" key="1">
    <citation type="submission" date="2024-03" db="EMBL/GenBank/DDBJ databases">
        <title>Human intestinal bacterial collection.</title>
        <authorList>
            <person name="Pauvert C."/>
            <person name="Hitch T.C.A."/>
            <person name="Clavel T."/>
        </authorList>
    </citation>
    <scope>NUCLEOTIDE SEQUENCE [LARGE SCALE GENOMIC DNA]</scope>
    <source>
        <strain evidence="5 6">CLA-SR-H021</strain>
    </source>
</reference>
<evidence type="ECO:0000313" key="6">
    <source>
        <dbReference type="Proteomes" id="UP001454086"/>
    </source>
</evidence>
<sequence>MEEKRTLFDYLYRNLKEQILTGYLGYGELLPSLNGLCEIYNVGIRTAKDVIRALKEEGLIQTEERKPSHVIYRRPQCSPDIHVIQSVLKKRTSILQVYQTMELLLPSIFSFSLAVCSSDIQRLCFAQLRKDSRKDLRTRWKSASISLHHLLDASGNLLFRDVLTNLELCARVPFFLEQGQEVCFSTPCSRYGNPMWILDAAGAGSPAGIHQQFRLMYASLTQAVDMYLADICSRYPNVDEEQTDMFPWHIQLGRDHYYMQITRSLIDQIGLGVYGDGDFLPPEAALAAQYNVSVSTVRKAIAMLNKTGFCQTYNVKGTQVTLFNDNATVRCMKNKVFKRDTLTYLSGLQFMAIAIRPAALLAFEQIDAGRLEELKHALKAPYAIPLDLLIRYVIECLPLYPFRAILKEVTGTLRWGYYYSFFSAGIQADNPLDRKSMTAYHYLIRGDKEAFAGQLSLCYCHILEFVRDFLADCGLPEARNFVTPIPELLGW</sequence>
<gene>
    <name evidence="5" type="ORF">WMQ36_21505</name>
</gene>
<feature type="domain" description="HTH gntR-type" evidence="4">
    <location>
        <begin position="255"/>
        <end position="323"/>
    </location>
</feature>
<keyword evidence="2" id="KW-0238">DNA-binding</keyword>
<dbReference type="InterPro" id="IPR000524">
    <property type="entry name" value="Tscrpt_reg_HTH_GntR"/>
</dbReference>
<dbReference type="Gene3D" id="1.10.10.10">
    <property type="entry name" value="Winged helix-like DNA-binding domain superfamily/Winged helix DNA-binding domain"/>
    <property type="match status" value="2"/>
</dbReference>
<dbReference type="PANTHER" id="PTHR43537">
    <property type="entry name" value="TRANSCRIPTIONAL REGULATOR, GNTR FAMILY"/>
    <property type="match status" value="1"/>
</dbReference>
<accession>A0ABV1DEH7</accession>
<protein>
    <submittedName>
        <fullName evidence="5">GntR family transcriptional regulator</fullName>
    </submittedName>
</protein>
<dbReference type="InterPro" id="IPR036390">
    <property type="entry name" value="WH_DNA-bd_sf"/>
</dbReference>